<protein>
    <recommendedName>
        <fullName evidence="3">F-box domain-containing protein</fullName>
    </recommendedName>
</protein>
<comment type="caution">
    <text evidence="1">The sequence shown here is derived from an EMBL/GenBank/DDBJ whole genome shotgun (WGS) entry which is preliminary data.</text>
</comment>
<accession>A0A8H3U3Z3</accession>
<dbReference type="Gene3D" id="3.80.10.10">
    <property type="entry name" value="Ribonuclease Inhibitor"/>
    <property type="match status" value="1"/>
</dbReference>
<dbReference type="Proteomes" id="UP000433883">
    <property type="component" value="Unassembled WGS sequence"/>
</dbReference>
<dbReference type="SUPFAM" id="SSF52047">
    <property type="entry name" value="RNI-like"/>
    <property type="match status" value="1"/>
</dbReference>
<dbReference type="InterPro" id="IPR032675">
    <property type="entry name" value="LRR_dom_sf"/>
</dbReference>
<gene>
    <name evidence="1" type="ORF">BLS_000216</name>
</gene>
<proteinExistence type="predicted"/>
<dbReference type="EMBL" id="WNWQ01001026">
    <property type="protein sequence ID" value="KAE9962523.1"/>
    <property type="molecule type" value="Genomic_DNA"/>
</dbReference>
<dbReference type="AlphaFoldDB" id="A0A8H3U3Z3"/>
<reference evidence="1 2" key="1">
    <citation type="submission" date="2019-11" db="EMBL/GenBank/DDBJ databases">
        <title>Venturia inaequalis Genome Resource.</title>
        <authorList>
            <person name="Lichtner F.J."/>
        </authorList>
    </citation>
    <scope>NUCLEOTIDE SEQUENCE [LARGE SCALE GENOMIC DNA]</scope>
    <source>
        <strain evidence="1">Bline_iso_100314</strain>
    </source>
</reference>
<name>A0A8H3U3Z3_VENIN</name>
<organism evidence="1 2">
    <name type="scientific">Venturia inaequalis</name>
    <name type="common">Apple scab fungus</name>
    <dbReference type="NCBI Taxonomy" id="5025"/>
    <lineage>
        <taxon>Eukaryota</taxon>
        <taxon>Fungi</taxon>
        <taxon>Dikarya</taxon>
        <taxon>Ascomycota</taxon>
        <taxon>Pezizomycotina</taxon>
        <taxon>Dothideomycetes</taxon>
        <taxon>Pleosporomycetidae</taxon>
        <taxon>Venturiales</taxon>
        <taxon>Venturiaceae</taxon>
        <taxon>Venturia</taxon>
    </lineage>
</organism>
<sequence>MADFQSLPNELLYEIMTYLAGSQGNQPALKYLCSMSRQLNAIAKPSLYTYFNDGIENGQTLEQGLRRRRLFLRSNLRKSELIRYVKCAVLGPLRYPKTILSDIQPEDRDLLLSATFCLGLDKDPMWQNQMSNGYTGDAELILLLCSLTSLESLTLTFSDLPASCWFLQLPTLETLTLSGCKRNSGSGTEPGHFWNTFRLCNNSTVKHLKLDNAVLSHRQIRDILRATPNITSFSYDGCYEQREVTSSRQILELLYPFRQQLQVLAIHMSKQDMVQPEVGYDIAVSNATGNHQEERSLRGFTKLEELCLDMFLVTGPANSLVHEDVLVRFLPPKLRSLSLINENVAHRNALWKLADSGPLLFPDLEGFMHLDGIPKGSA</sequence>
<evidence type="ECO:0000313" key="2">
    <source>
        <dbReference type="Proteomes" id="UP000433883"/>
    </source>
</evidence>
<evidence type="ECO:0000313" key="1">
    <source>
        <dbReference type="EMBL" id="KAE9962523.1"/>
    </source>
</evidence>
<evidence type="ECO:0008006" key="3">
    <source>
        <dbReference type="Google" id="ProtNLM"/>
    </source>
</evidence>